<reference evidence="2 3" key="1">
    <citation type="submission" date="2021-01" db="EMBL/GenBank/DDBJ databases">
        <title>Chryseolinea sp. Jin1 Genome sequencing and assembly.</title>
        <authorList>
            <person name="Kim I."/>
        </authorList>
    </citation>
    <scope>NUCLEOTIDE SEQUENCE [LARGE SCALE GENOMIC DNA]</scope>
    <source>
        <strain evidence="2 3">Jin1</strain>
    </source>
</reference>
<dbReference type="Proteomes" id="UP000613030">
    <property type="component" value="Unassembled WGS sequence"/>
</dbReference>
<name>A0ABS1KVY5_9BACT</name>
<keyword evidence="1" id="KW-0812">Transmembrane</keyword>
<comment type="caution">
    <text evidence="2">The sequence shown here is derived from an EMBL/GenBank/DDBJ whole genome shotgun (WGS) entry which is preliminary data.</text>
</comment>
<keyword evidence="3" id="KW-1185">Reference proteome</keyword>
<evidence type="ECO:0000256" key="1">
    <source>
        <dbReference type="SAM" id="Phobius"/>
    </source>
</evidence>
<evidence type="ECO:0000313" key="2">
    <source>
        <dbReference type="EMBL" id="MBL0743483.1"/>
    </source>
</evidence>
<feature type="transmembrane region" description="Helical" evidence="1">
    <location>
        <begin position="104"/>
        <end position="121"/>
    </location>
</feature>
<dbReference type="EMBL" id="JAERRB010000007">
    <property type="protein sequence ID" value="MBL0743483.1"/>
    <property type="molecule type" value="Genomic_DNA"/>
</dbReference>
<feature type="transmembrane region" description="Helical" evidence="1">
    <location>
        <begin position="186"/>
        <end position="207"/>
    </location>
</feature>
<keyword evidence="1" id="KW-0472">Membrane</keyword>
<accession>A0ABS1KVY5</accession>
<evidence type="ECO:0000313" key="3">
    <source>
        <dbReference type="Proteomes" id="UP000613030"/>
    </source>
</evidence>
<feature type="transmembrane region" description="Helical" evidence="1">
    <location>
        <begin position="49"/>
        <end position="68"/>
    </location>
</feature>
<dbReference type="Pfam" id="PF13803">
    <property type="entry name" value="DUF4184"/>
    <property type="match status" value="1"/>
</dbReference>
<proteinExistence type="predicted"/>
<organism evidence="2 3">
    <name type="scientific">Chryseolinea lacunae</name>
    <dbReference type="NCBI Taxonomy" id="2801331"/>
    <lineage>
        <taxon>Bacteria</taxon>
        <taxon>Pseudomonadati</taxon>
        <taxon>Bacteroidota</taxon>
        <taxon>Cytophagia</taxon>
        <taxon>Cytophagales</taxon>
        <taxon>Fulvivirgaceae</taxon>
        <taxon>Chryseolinea</taxon>
    </lineage>
</organism>
<dbReference type="RefSeq" id="WP_202012828.1">
    <property type="nucleotide sequence ID" value="NZ_JAERRB010000007.1"/>
</dbReference>
<sequence>MPFTPAHPAVVLPFLRWRYASATGLIVGSMAPDFEYFFKMSVSGVHGHTLWGILYFDAPVSVFLALVFHNIAKRNLIRNLPAFVQPKLQALVALDFNAYLRTHIVIFLISAMVGSASHILWDGFTHNDGYFAQRLAIYKEVFVPFGGVRYPLFHVLQQVSTVVGLSIVSAYVIAKKGEEGAVYTPRLVYWLLVLLLAAAIVVLRFVLIPDRIMLGNLVVSSMSGLMLAVVLCGFINFKNTTA</sequence>
<feature type="transmembrane region" description="Helical" evidence="1">
    <location>
        <begin position="213"/>
        <end position="237"/>
    </location>
</feature>
<keyword evidence="1" id="KW-1133">Transmembrane helix</keyword>
<gene>
    <name evidence="2" type="ORF">JI741_19780</name>
</gene>
<protein>
    <submittedName>
        <fullName evidence="2">DUF4184 family protein</fullName>
    </submittedName>
</protein>
<feature type="transmembrane region" description="Helical" evidence="1">
    <location>
        <begin position="155"/>
        <end position="174"/>
    </location>
</feature>
<dbReference type="InterPro" id="IPR025238">
    <property type="entry name" value="DUF4184"/>
</dbReference>